<proteinExistence type="predicted"/>
<dbReference type="GO" id="GO:0043565">
    <property type="term" value="F:sequence-specific DNA binding"/>
    <property type="evidence" value="ECO:0007669"/>
    <property type="project" value="InterPro"/>
</dbReference>
<dbReference type="RefSeq" id="WP_084310715.1">
    <property type="nucleotide sequence ID" value="NZ_FNIJ01000006.1"/>
</dbReference>
<dbReference type="OrthoDB" id="9023142at2"/>
<keyword evidence="4" id="KW-0804">Transcription</keyword>
<protein>
    <submittedName>
        <fullName evidence="7">AraC-type DNA-binding protein</fullName>
    </submittedName>
</protein>
<comment type="subcellular location">
    <subcellularLocation>
        <location evidence="1">Cytoplasm</location>
    </subcellularLocation>
</comment>
<dbReference type="Pfam" id="PF14525">
    <property type="entry name" value="AraC_binding_2"/>
    <property type="match status" value="1"/>
</dbReference>
<gene>
    <name evidence="7" type="ORF">SAMN05216193_10636</name>
</gene>
<keyword evidence="8" id="KW-1185">Reference proteome</keyword>
<evidence type="ECO:0000256" key="3">
    <source>
        <dbReference type="ARBA" id="ARBA00023125"/>
    </source>
</evidence>
<dbReference type="InterPro" id="IPR018062">
    <property type="entry name" value="HTH_AraC-typ_CS"/>
</dbReference>
<dbReference type="PANTHER" id="PTHR46796">
    <property type="entry name" value="HTH-TYPE TRANSCRIPTIONAL ACTIVATOR RHAS-RELATED"/>
    <property type="match status" value="1"/>
</dbReference>
<dbReference type="Pfam" id="PF12833">
    <property type="entry name" value="HTH_18"/>
    <property type="match status" value="1"/>
</dbReference>
<evidence type="ECO:0000313" key="8">
    <source>
        <dbReference type="Proteomes" id="UP000242957"/>
    </source>
</evidence>
<dbReference type="InterPro" id="IPR050204">
    <property type="entry name" value="AraC_XylS_family_regulators"/>
</dbReference>
<organism evidence="7 8">
    <name type="scientific">Pseudomonas jinjuensis</name>
    <dbReference type="NCBI Taxonomy" id="198616"/>
    <lineage>
        <taxon>Bacteria</taxon>
        <taxon>Pseudomonadati</taxon>
        <taxon>Pseudomonadota</taxon>
        <taxon>Gammaproteobacteria</taxon>
        <taxon>Pseudomonadales</taxon>
        <taxon>Pseudomonadaceae</taxon>
        <taxon>Pseudomonas</taxon>
    </lineage>
</organism>
<dbReference type="STRING" id="198616.SAMN05216193_10636"/>
<evidence type="ECO:0000313" key="7">
    <source>
        <dbReference type="EMBL" id="SDN89071.1"/>
    </source>
</evidence>
<dbReference type="GO" id="GO:0009893">
    <property type="term" value="P:positive regulation of metabolic process"/>
    <property type="evidence" value="ECO:0007669"/>
    <property type="project" value="UniProtKB-ARBA"/>
</dbReference>
<dbReference type="PROSITE" id="PS01124">
    <property type="entry name" value="HTH_ARAC_FAMILY_2"/>
    <property type="match status" value="1"/>
</dbReference>
<keyword evidence="2" id="KW-0805">Transcription regulation</keyword>
<dbReference type="GO" id="GO:0003700">
    <property type="term" value="F:DNA-binding transcription factor activity"/>
    <property type="evidence" value="ECO:0007669"/>
    <property type="project" value="InterPro"/>
</dbReference>
<feature type="domain" description="HTH araC/xylS-type" evidence="6">
    <location>
        <begin position="227"/>
        <end position="327"/>
    </location>
</feature>
<dbReference type="GO" id="GO:0005737">
    <property type="term" value="C:cytoplasm"/>
    <property type="evidence" value="ECO:0007669"/>
    <property type="project" value="UniProtKB-SubCell"/>
</dbReference>
<reference evidence="8" key="1">
    <citation type="submission" date="2016-10" db="EMBL/GenBank/DDBJ databases">
        <authorList>
            <person name="Varghese N."/>
            <person name="Submissions S."/>
        </authorList>
    </citation>
    <scope>NUCLEOTIDE SEQUENCE [LARGE SCALE GENOMIC DNA]</scope>
    <source>
        <strain evidence="8">JCM 21621</strain>
    </source>
</reference>
<evidence type="ECO:0000256" key="1">
    <source>
        <dbReference type="ARBA" id="ARBA00004496"/>
    </source>
</evidence>
<dbReference type="InterPro" id="IPR009057">
    <property type="entry name" value="Homeodomain-like_sf"/>
</dbReference>
<dbReference type="PROSITE" id="PS00041">
    <property type="entry name" value="HTH_ARAC_FAMILY_1"/>
    <property type="match status" value="1"/>
</dbReference>
<comment type="function">
    <text evidence="5">Regulatory protein of the TOL plasmid xyl operons. XylS activates the xylXYZLTEGFJQKIH operon required for the degradation of toluene, m-xylene and p-xylene.</text>
</comment>
<sequence>MDTQIERKPLDRFAVIRTDDVEEMRVAASPFYGELYFSVADDYRDFRARANHCQLNDMAISYVSFGSAVDQAYYPDTSASYAVPIAIAGTGWGKTRGQKVSLAGRQGLIASPGGRTELHSDPDFEEIAVLLDASVVERKLACLVGAEVNGGVIFDPAFDFENPVGRQWWRLLCFLIGEAEACEVGIPLTSLSEIEQALIVMFLKASRHSLSHLLNGPHRDVAPRTVRLAEEYIEAHWDQPITVERLAQLTNVSVRSLFHSFKKNRGYSPMGFVKQVRLRHARQMLLSGQPGTTVAAVAYKCGFGNLGNFAMDYRRAFGELPSSTVKSAWNSTTPTEQAAR</sequence>
<dbReference type="Gene3D" id="1.10.10.60">
    <property type="entry name" value="Homeodomain-like"/>
    <property type="match status" value="1"/>
</dbReference>
<dbReference type="Proteomes" id="UP000242957">
    <property type="component" value="Unassembled WGS sequence"/>
</dbReference>
<evidence type="ECO:0000256" key="5">
    <source>
        <dbReference type="ARBA" id="ARBA00037345"/>
    </source>
</evidence>
<keyword evidence="3 7" id="KW-0238">DNA-binding</keyword>
<dbReference type="SMART" id="SM00342">
    <property type="entry name" value="HTH_ARAC"/>
    <property type="match status" value="1"/>
</dbReference>
<dbReference type="AlphaFoldDB" id="A0A1H0F3A4"/>
<dbReference type="EMBL" id="FNIJ01000006">
    <property type="protein sequence ID" value="SDN89071.1"/>
    <property type="molecule type" value="Genomic_DNA"/>
</dbReference>
<accession>A0A1H0F3A4</accession>
<dbReference type="SUPFAM" id="SSF46689">
    <property type="entry name" value="Homeodomain-like"/>
    <property type="match status" value="2"/>
</dbReference>
<evidence type="ECO:0000256" key="4">
    <source>
        <dbReference type="ARBA" id="ARBA00023163"/>
    </source>
</evidence>
<evidence type="ECO:0000259" key="6">
    <source>
        <dbReference type="PROSITE" id="PS01124"/>
    </source>
</evidence>
<dbReference type="InterPro" id="IPR018060">
    <property type="entry name" value="HTH_AraC"/>
</dbReference>
<dbReference type="InterPro" id="IPR035418">
    <property type="entry name" value="AraC-bd_2"/>
</dbReference>
<evidence type="ECO:0000256" key="2">
    <source>
        <dbReference type="ARBA" id="ARBA00023015"/>
    </source>
</evidence>
<name>A0A1H0F3A4_9PSED</name>